<dbReference type="EMBL" id="KQ085968">
    <property type="protein sequence ID" value="KLO12937.1"/>
    <property type="molecule type" value="Genomic_DNA"/>
</dbReference>
<evidence type="ECO:0000313" key="2">
    <source>
        <dbReference type="Proteomes" id="UP000053477"/>
    </source>
</evidence>
<keyword evidence="2" id="KW-1185">Reference proteome</keyword>
<name>A0A0H2RMZ2_9AGAM</name>
<sequence length="122" mass="13435">MFDLNSKEEAHHQLEAAVAFTDHCAKNGAPEDATEAQRLVLGYANGFVNKEIDSKGIKIDKTQAMQYAAQSLMPKLASTNPEDWKIGHITPTKAFDDWKSIAKGSSSIDNSELKRLVWGTTL</sequence>
<dbReference type="InParanoid" id="A0A0H2RMZ2"/>
<gene>
    <name evidence="1" type="ORF">SCHPADRAFT_890421</name>
</gene>
<protein>
    <submittedName>
        <fullName evidence="1">Uncharacterized protein</fullName>
    </submittedName>
</protein>
<evidence type="ECO:0000313" key="1">
    <source>
        <dbReference type="EMBL" id="KLO12937.1"/>
    </source>
</evidence>
<dbReference type="Pfam" id="PF12585">
    <property type="entry name" value="DUF3759"/>
    <property type="match status" value="1"/>
</dbReference>
<dbReference type="Proteomes" id="UP000053477">
    <property type="component" value="Unassembled WGS sequence"/>
</dbReference>
<dbReference type="AlphaFoldDB" id="A0A0H2RMZ2"/>
<reference evidence="1 2" key="1">
    <citation type="submission" date="2015-04" db="EMBL/GenBank/DDBJ databases">
        <title>Complete genome sequence of Schizopora paradoxa KUC8140, a cosmopolitan wood degrader in East Asia.</title>
        <authorList>
            <consortium name="DOE Joint Genome Institute"/>
            <person name="Min B."/>
            <person name="Park H."/>
            <person name="Jang Y."/>
            <person name="Kim J.-J."/>
            <person name="Kim K.H."/>
            <person name="Pangilinan J."/>
            <person name="Lipzen A."/>
            <person name="Riley R."/>
            <person name="Grigoriev I.V."/>
            <person name="Spatafora J.W."/>
            <person name="Choi I.-G."/>
        </authorList>
    </citation>
    <scope>NUCLEOTIDE SEQUENCE [LARGE SCALE GENOMIC DNA]</scope>
    <source>
        <strain evidence="1 2">KUC8140</strain>
    </source>
</reference>
<dbReference type="InterPro" id="IPR022234">
    <property type="entry name" value="DUF3759"/>
</dbReference>
<organism evidence="1 2">
    <name type="scientific">Schizopora paradoxa</name>
    <dbReference type="NCBI Taxonomy" id="27342"/>
    <lineage>
        <taxon>Eukaryota</taxon>
        <taxon>Fungi</taxon>
        <taxon>Dikarya</taxon>
        <taxon>Basidiomycota</taxon>
        <taxon>Agaricomycotina</taxon>
        <taxon>Agaricomycetes</taxon>
        <taxon>Hymenochaetales</taxon>
        <taxon>Schizoporaceae</taxon>
        <taxon>Schizopora</taxon>
    </lineage>
</organism>
<accession>A0A0H2RMZ2</accession>
<proteinExistence type="predicted"/>